<comment type="caution">
    <text evidence="2">The sequence shown here is derived from an EMBL/GenBank/DDBJ whole genome shotgun (WGS) entry which is preliminary data.</text>
</comment>
<evidence type="ECO:0000256" key="1">
    <source>
        <dbReference type="SAM" id="MobiDB-lite"/>
    </source>
</evidence>
<reference evidence="2" key="1">
    <citation type="submission" date="2021-09" db="EMBL/GenBank/DDBJ databases">
        <authorList>
            <person name="Martin H S."/>
        </authorList>
    </citation>
    <scope>NUCLEOTIDE SEQUENCE</scope>
</reference>
<accession>A0A8J2R6K2</accession>
<feature type="region of interest" description="Disordered" evidence="1">
    <location>
        <begin position="1"/>
        <end position="35"/>
    </location>
</feature>
<protein>
    <submittedName>
        <fullName evidence="2">(African queen) hypothetical protein</fullName>
    </submittedName>
</protein>
<gene>
    <name evidence="2" type="ORF">DCHRY22_LOCUS13386</name>
</gene>
<name>A0A8J2R6K2_9NEOP</name>
<evidence type="ECO:0000313" key="2">
    <source>
        <dbReference type="EMBL" id="CAG9579837.1"/>
    </source>
</evidence>
<proteinExistence type="predicted"/>
<organism evidence="2 3">
    <name type="scientific">Danaus chrysippus</name>
    <name type="common">African queen</name>
    <dbReference type="NCBI Taxonomy" id="151541"/>
    <lineage>
        <taxon>Eukaryota</taxon>
        <taxon>Metazoa</taxon>
        <taxon>Ecdysozoa</taxon>
        <taxon>Arthropoda</taxon>
        <taxon>Hexapoda</taxon>
        <taxon>Insecta</taxon>
        <taxon>Pterygota</taxon>
        <taxon>Neoptera</taxon>
        <taxon>Endopterygota</taxon>
        <taxon>Lepidoptera</taxon>
        <taxon>Glossata</taxon>
        <taxon>Ditrysia</taxon>
        <taxon>Papilionoidea</taxon>
        <taxon>Nymphalidae</taxon>
        <taxon>Danainae</taxon>
        <taxon>Danaini</taxon>
        <taxon>Danaina</taxon>
        <taxon>Danaus</taxon>
        <taxon>Anosia</taxon>
    </lineage>
</organism>
<dbReference type="AlphaFoldDB" id="A0A8J2R6K2"/>
<evidence type="ECO:0000313" key="3">
    <source>
        <dbReference type="Proteomes" id="UP000789524"/>
    </source>
</evidence>
<keyword evidence="3" id="KW-1185">Reference proteome</keyword>
<dbReference type="Proteomes" id="UP000789524">
    <property type="component" value="Unassembled WGS sequence"/>
</dbReference>
<feature type="region of interest" description="Disordered" evidence="1">
    <location>
        <begin position="90"/>
        <end position="136"/>
    </location>
</feature>
<dbReference type="EMBL" id="CAKASE010000079">
    <property type="protein sequence ID" value="CAG9579837.1"/>
    <property type="molecule type" value="Genomic_DNA"/>
</dbReference>
<dbReference type="OrthoDB" id="7473173at2759"/>
<sequence length="136" mass="14840">MVLKINDVGEMKLPPPPHHENLPPNEGINFEEKSAKSSGAYAQSCTVLSASGASNDTPRKFTRPHLLGPAVLRAADLVRRRGVRRRLAGGEASLVKHRSAHSTDARLGDYALRNTPRHKQHDMDRSGSPPDVATTY</sequence>